<dbReference type="Gene3D" id="2.40.50.90">
    <property type="match status" value="1"/>
</dbReference>
<sequence length="232" mass="25941">MLKRLAALLAVAGALGVGGEYAGWFRAAVPLLEKIAGVGAGQGISEWLTVIRQLVPESEAAAERSRSERPAKTGKYSYSGTVSRVHDGDTLHVIDNSGKKHKIRMAYIDAPEIDQAYGTESRNRLRSAALDKKVRVKVLETDRYQREVAQVLQGQTDLNLMQLQEGAAWHYQAYAKKQQNRLAFADYAAAEKAAKNKRKGLWRKHNPTAPWDFRKQKNAQPQNGGSRHWYGW</sequence>
<proteinExistence type="predicted"/>
<dbReference type="InterPro" id="IPR002071">
    <property type="entry name" value="Thermonucl_AS"/>
</dbReference>
<dbReference type="PANTHER" id="PTHR12302:SF26">
    <property type="entry name" value="BLR1266 PROTEIN"/>
    <property type="match status" value="1"/>
</dbReference>
<evidence type="ECO:0000313" key="4">
    <source>
        <dbReference type="Proteomes" id="UP001221268"/>
    </source>
</evidence>
<dbReference type="Proteomes" id="UP001221268">
    <property type="component" value="Chromosome"/>
</dbReference>
<dbReference type="InterPro" id="IPR035437">
    <property type="entry name" value="SNase_OB-fold_sf"/>
</dbReference>
<gene>
    <name evidence="3" type="ORF">PJU73_03660</name>
</gene>
<evidence type="ECO:0000313" key="3">
    <source>
        <dbReference type="EMBL" id="WCL72215.1"/>
    </source>
</evidence>
<dbReference type="PROSITE" id="PS01123">
    <property type="entry name" value="TNASE_1"/>
    <property type="match status" value="1"/>
</dbReference>
<feature type="region of interest" description="Disordered" evidence="1">
    <location>
        <begin position="195"/>
        <end position="232"/>
    </location>
</feature>
<feature type="compositionally biased region" description="Basic and acidic residues" evidence="1">
    <location>
        <begin position="61"/>
        <end position="71"/>
    </location>
</feature>
<dbReference type="EMBL" id="CP116766">
    <property type="protein sequence ID" value="WCL72215.1"/>
    <property type="molecule type" value="Genomic_DNA"/>
</dbReference>
<feature type="domain" description="TNase-like" evidence="2">
    <location>
        <begin position="76"/>
        <end position="204"/>
    </location>
</feature>
<feature type="region of interest" description="Disordered" evidence="1">
    <location>
        <begin position="59"/>
        <end position="79"/>
    </location>
</feature>
<keyword evidence="4" id="KW-1185">Reference proteome</keyword>
<protein>
    <submittedName>
        <fullName evidence="3">Thermonuclease family protein</fullName>
    </submittedName>
</protein>
<evidence type="ECO:0000259" key="2">
    <source>
        <dbReference type="PROSITE" id="PS50830"/>
    </source>
</evidence>
<dbReference type="PANTHER" id="PTHR12302">
    <property type="entry name" value="EBNA2 BINDING PROTEIN P100"/>
    <property type="match status" value="1"/>
</dbReference>
<organism evidence="3 4">
    <name type="scientific">Neisseria lisongii</name>
    <dbReference type="NCBI Taxonomy" id="2912188"/>
    <lineage>
        <taxon>Bacteria</taxon>
        <taxon>Pseudomonadati</taxon>
        <taxon>Pseudomonadota</taxon>
        <taxon>Betaproteobacteria</taxon>
        <taxon>Neisseriales</taxon>
        <taxon>Neisseriaceae</taxon>
        <taxon>Neisseria</taxon>
    </lineage>
</organism>
<dbReference type="RefSeq" id="WP_237091479.1">
    <property type="nucleotide sequence ID" value="NZ_CP116766.1"/>
</dbReference>
<accession>A0ABY7RPN6</accession>
<reference evidence="3 4" key="1">
    <citation type="submission" date="2023-01" db="EMBL/GenBank/DDBJ databases">
        <authorList>
            <person name="Yang C."/>
        </authorList>
    </citation>
    <scope>NUCLEOTIDE SEQUENCE [LARGE SCALE GENOMIC DNA]</scope>
    <source>
        <strain evidence="3 4">ZJ106</strain>
    </source>
</reference>
<dbReference type="Pfam" id="PF00565">
    <property type="entry name" value="SNase"/>
    <property type="match status" value="1"/>
</dbReference>
<dbReference type="PROSITE" id="PS50830">
    <property type="entry name" value="TNASE_3"/>
    <property type="match status" value="1"/>
</dbReference>
<dbReference type="SMART" id="SM00318">
    <property type="entry name" value="SNc"/>
    <property type="match status" value="1"/>
</dbReference>
<evidence type="ECO:0000256" key="1">
    <source>
        <dbReference type="SAM" id="MobiDB-lite"/>
    </source>
</evidence>
<dbReference type="InterPro" id="IPR016071">
    <property type="entry name" value="Staphylococal_nuclease_OB-fold"/>
</dbReference>
<feature type="compositionally biased region" description="Basic residues" evidence="1">
    <location>
        <begin position="195"/>
        <end position="206"/>
    </location>
</feature>
<name>A0ABY7RPN6_9NEIS</name>
<dbReference type="SUPFAM" id="SSF50199">
    <property type="entry name" value="Staphylococcal nuclease"/>
    <property type="match status" value="1"/>
</dbReference>